<organism evidence="2">
    <name type="scientific">Oikopleura dioica</name>
    <name type="common">Tunicate</name>
    <dbReference type="NCBI Taxonomy" id="34765"/>
    <lineage>
        <taxon>Eukaryota</taxon>
        <taxon>Metazoa</taxon>
        <taxon>Chordata</taxon>
        <taxon>Tunicata</taxon>
        <taxon>Appendicularia</taxon>
        <taxon>Copelata</taxon>
        <taxon>Oikopleuridae</taxon>
        <taxon>Oikopleura</taxon>
    </lineage>
</organism>
<dbReference type="Proteomes" id="UP000011014">
    <property type="component" value="Unassembled WGS sequence"/>
</dbReference>
<evidence type="ECO:0000313" key="2">
    <source>
        <dbReference type="EMBL" id="CBY32389.1"/>
    </source>
</evidence>
<accession>E4YA02</accession>
<sequence>MRQWIAHQMELLLGFSDAGLISAIENQKSESELRKYCGELLGDQKSFVDELVKRKFGNSASQNNNQGGNVSSGNSRGGKKNKKNSRNNILLQETALPGQNGRNSPIQNISRAPVAAPKAPQVQSAAQLASSLFGTTFSNAPPVIDKRTGQGKTRRKARPKNPEPEPELEPITESKKAAENLPKEDDSFQMPEVYKPKPRPKKDKRKKFKTLDEADEGGFLMP</sequence>
<proteinExistence type="predicted"/>
<feature type="non-terminal residue" evidence="2">
    <location>
        <position position="222"/>
    </location>
</feature>
<dbReference type="AlphaFoldDB" id="E4YA02"/>
<reference evidence="2" key="1">
    <citation type="journal article" date="2010" name="Science">
        <title>Plasticity of animal genome architecture unmasked by rapid evolution of a pelagic tunicate.</title>
        <authorList>
            <person name="Denoeud F."/>
            <person name="Henriet S."/>
            <person name="Mungpakdee S."/>
            <person name="Aury J.M."/>
            <person name="Da Silva C."/>
            <person name="Brinkmann H."/>
            <person name="Mikhaleva J."/>
            <person name="Olsen L.C."/>
            <person name="Jubin C."/>
            <person name="Canestro C."/>
            <person name="Bouquet J.M."/>
            <person name="Danks G."/>
            <person name="Poulain J."/>
            <person name="Campsteijn C."/>
            <person name="Adamski M."/>
            <person name="Cross I."/>
            <person name="Yadetie F."/>
            <person name="Muffato M."/>
            <person name="Louis A."/>
            <person name="Butcher S."/>
            <person name="Tsagkogeorga G."/>
            <person name="Konrad A."/>
            <person name="Singh S."/>
            <person name="Jensen M.F."/>
            <person name="Cong E.H."/>
            <person name="Eikeseth-Otteraa H."/>
            <person name="Noel B."/>
            <person name="Anthouard V."/>
            <person name="Porcel B.M."/>
            <person name="Kachouri-Lafond R."/>
            <person name="Nishino A."/>
            <person name="Ugolini M."/>
            <person name="Chourrout P."/>
            <person name="Nishida H."/>
            <person name="Aasland R."/>
            <person name="Huzurbazar S."/>
            <person name="Westhof E."/>
            <person name="Delsuc F."/>
            <person name="Lehrach H."/>
            <person name="Reinhardt R."/>
            <person name="Weissenbach J."/>
            <person name="Roy S.W."/>
            <person name="Artiguenave F."/>
            <person name="Postlethwait J.H."/>
            <person name="Manak J.R."/>
            <person name="Thompson E.M."/>
            <person name="Jaillon O."/>
            <person name="Du Pasquier L."/>
            <person name="Boudinot P."/>
            <person name="Liberles D.A."/>
            <person name="Volff J.N."/>
            <person name="Philippe H."/>
            <person name="Lenhard B."/>
            <person name="Roest Crollius H."/>
            <person name="Wincker P."/>
            <person name="Chourrout D."/>
        </authorList>
    </citation>
    <scope>NUCLEOTIDE SEQUENCE [LARGE SCALE GENOMIC DNA]</scope>
</reference>
<evidence type="ECO:0000256" key="1">
    <source>
        <dbReference type="SAM" id="MobiDB-lite"/>
    </source>
</evidence>
<feature type="region of interest" description="Disordered" evidence="1">
    <location>
        <begin position="135"/>
        <end position="222"/>
    </location>
</feature>
<dbReference type="EMBL" id="FN654348">
    <property type="protein sequence ID" value="CBY32389.1"/>
    <property type="molecule type" value="Genomic_DNA"/>
</dbReference>
<protein>
    <submittedName>
        <fullName evidence="2">Uncharacterized protein</fullName>
    </submittedName>
</protein>
<feature type="region of interest" description="Disordered" evidence="1">
    <location>
        <begin position="58"/>
        <end position="86"/>
    </location>
</feature>
<feature type="compositionally biased region" description="Basic residues" evidence="1">
    <location>
        <begin position="196"/>
        <end position="208"/>
    </location>
</feature>
<name>E4YA02_OIKDI</name>
<gene>
    <name evidence="2" type="ORF">GSOID_T00030811001</name>
</gene>
<feature type="compositionally biased region" description="Low complexity" evidence="1">
    <location>
        <begin position="58"/>
        <end position="74"/>
    </location>
</feature>
<feature type="compositionally biased region" description="Basic and acidic residues" evidence="1">
    <location>
        <begin position="172"/>
        <end position="186"/>
    </location>
</feature>